<reference evidence="1" key="2">
    <citation type="submission" date="2021-01" db="EMBL/GenBank/DDBJ databases">
        <authorList>
            <person name="Schikora-Tamarit M.A."/>
        </authorList>
    </citation>
    <scope>NUCLEOTIDE SEQUENCE</scope>
    <source>
        <strain evidence="1">CBS2887</strain>
    </source>
</reference>
<evidence type="ECO:0000313" key="1">
    <source>
        <dbReference type="EMBL" id="KAH3688751.1"/>
    </source>
</evidence>
<dbReference type="EMBL" id="JAEUBG010000168">
    <property type="protein sequence ID" value="KAH3688751.1"/>
    <property type="molecule type" value="Genomic_DNA"/>
</dbReference>
<keyword evidence="2" id="KW-1185">Reference proteome</keyword>
<proteinExistence type="predicted"/>
<dbReference type="Proteomes" id="UP000774326">
    <property type="component" value="Unassembled WGS sequence"/>
</dbReference>
<gene>
    <name evidence="1" type="ORF">WICPIJ_000258</name>
</gene>
<dbReference type="AlphaFoldDB" id="A0A9P8QE88"/>
<comment type="caution">
    <text evidence="1">The sequence shown here is derived from an EMBL/GenBank/DDBJ whole genome shotgun (WGS) entry which is preliminary data.</text>
</comment>
<reference evidence="1" key="1">
    <citation type="journal article" date="2021" name="Open Biol.">
        <title>Shared evolutionary footprints suggest mitochondrial oxidative damage underlies multiple complex I losses in fungi.</title>
        <authorList>
            <person name="Schikora-Tamarit M.A."/>
            <person name="Marcet-Houben M."/>
            <person name="Nosek J."/>
            <person name="Gabaldon T."/>
        </authorList>
    </citation>
    <scope>NUCLEOTIDE SEQUENCE</scope>
    <source>
        <strain evidence="1">CBS2887</strain>
    </source>
</reference>
<name>A0A9P8QE88_WICPI</name>
<protein>
    <submittedName>
        <fullName evidence="1">Uncharacterized protein</fullName>
    </submittedName>
</protein>
<sequence>MTDGIILRLVPSSVRSSTAENTQYCALANSLTSEGFNFLKLGFKVDFINSTMAIFPSEESFVKTRSVCRAGPATTTNESSYQTIKHANIKSKDIKNRTEQEKTEPYRSNVIILQQQSSNSSQPSDIGTSSQVVSSTFFNGNWRKCVALCSVTVWSDSRERSSTAGCRSDNIRRRRKCSSRGGGITRWDEIRS</sequence>
<evidence type="ECO:0000313" key="2">
    <source>
        <dbReference type="Proteomes" id="UP000774326"/>
    </source>
</evidence>
<accession>A0A9P8QE88</accession>
<organism evidence="1 2">
    <name type="scientific">Wickerhamomyces pijperi</name>
    <name type="common">Yeast</name>
    <name type="synonym">Pichia pijperi</name>
    <dbReference type="NCBI Taxonomy" id="599730"/>
    <lineage>
        <taxon>Eukaryota</taxon>
        <taxon>Fungi</taxon>
        <taxon>Dikarya</taxon>
        <taxon>Ascomycota</taxon>
        <taxon>Saccharomycotina</taxon>
        <taxon>Saccharomycetes</taxon>
        <taxon>Phaffomycetales</taxon>
        <taxon>Wickerhamomycetaceae</taxon>
        <taxon>Wickerhamomyces</taxon>
    </lineage>
</organism>